<evidence type="ECO:0000313" key="7">
    <source>
        <dbReference type="EMBL" id="KAB8033306.1"/>
    </source>
</evidence>
<dbReference type="InterPro" id="IPR039424">
    <property type="entry name" value="SBP_5"/>
</dbReference>
<protein>
    <submittedName>
        <fullName evidence="7">Oligopeptide ABC transporter substrate-binding protein OppA</fullName>
    </submittedName>
</protein>
<dbReference type="GO" id="GO:0030288">
    <property type="term" value="C:outer membrane-bounded periplasmic space"/>
    <property type="evidence" value="ECO:0007669"/>
    <property type="project" value="TreeGrafter"/>
</dbReference>
<organism evidence="7 8">
    <name type="scientific">Fluviispira multicolorata</name>
    <dbReference type="NCBI Taxonomy" id="2654512"/>
    <lineage>
        <taxon>Bacteria</taxon>
        <taxon>Pseudomonadati</taxon>
        <taxon>Bdellovibrionota</taxon>
        <taxon>Oligoflexia</taxon>
        <taxon>Silvanigrellales</taxon>
        <taxon>Silvanigrellaceae</taxon>
        <taxon>Fluviispira</taxon>
    </lineage>
</organism>
<dbReference type="InterPro" id="IPR023765">
    <property type="entry name" value="SBP_5_CS"/>
</dbReference>
<dbReference type="PIRSF" id="PIRSF002741">
    <property type="entry name" value="MppA"/>
    <property type="match status" value="1"/>
</dbReference>
<dbReference type="InterPro" id="IPR030678">
    <property type="entry name" value="Peptide/Ni-bd"/>
</dbReference>
<feature type="chain" id="PRO_5032459335" evidence="5">
    <location>
        <begin position="26"/>
        <end position="547"/>
    </location>
</feature>
<keyword evidence="4 5" id="KW-0732">Signal</keyword>
<dbReference type="PROSITE" id="PS01040">
    <property type="entry name" value="SBP_BACTERIAL_5"/>
    <property type="match status" value="1"/>
</dbReference>
<evidence type="ECO:0000256" key="1">
    <source>
        <dbReference type="ARBA" id="ARBA00004196"/>
    </source>
</evidence>
<dbReference type="PANTHER" id="PTHR30290">
    <property type="entry name" value="PERIPLASMIC BINDING COMPONENT OF ABC TRANSPORTER"/>
    <property type="match status" value="1"/>
</dbReference>
<evidence type="ECO:0000256" key="5">
    <source>
        <dbReference type="SAM" id="SignalP"/>
    </source>
</evidence>
<dbReference type="GO" id="GO:0043190">
    <property type="term" value="C:ATP-binding cassette (ABC) transporter complex"/>
    <property type="evidence" value="ECO:0007669"/>
    <property type="project" value="InterPro"/>
</dbReference>
<dbReference type="GO" id="GO:1904680">
    <property type="term" value="F:peptide transmembrane transporter activity"/>
    <property type="evidence" value="ECO:0007669"/>
    <property type="project" value="TreeGrafter"/>
</dbReference>
<dbReference type="Gene3D" id="3.90.76.10">
    <property type="entry name" value="Dipeptide-binding Protein, Domain 1"/>
    <property type="match status" value="1"/>
</dbReference>
<dbReference type="AlphaFoldDB" id="A0A833JEN9"/>
<reference evidence="7 8" key="1">
    <citation type="submission" date="2019-10" db="EMBL/GenBank/DDBJ databases">
        <title>New genus of Silvanigrellaceae.</title>
        <authorList>
            <person name="Pitt A."/>
            <person name="Hahn M.W."/>
        </authorList>
    </citation>
    <scope>NUCLEOTIDE SEQUENCE [LARGE SCALE GENOMIC DNA]</scope>
    <source>
        <strain evidence="7 8">33A1-SZDP</strain>
    </source>
</reference>
<feature type="signal peptide" evidence="5">
    <location>
        <begin position="1"/>
        <end position="25"/>
    </location>
</feature>
<dbReference type="Gene3D" id="3.40.190.10">
    <property type="entry name" value="Periplasmic binding protein-like II"/>
    <property type="match status" value="1"/>
</dbReference>
<dbReference type="EMBL" id="WFLN01000004">
    <property type="protein sequence ID" value="KAB8033306.1"/>
    <property type="molecule type" value="Genomic_DNA"/>
</dbReference>
<feature type="domain" description="Solute-binding protein family 5" evidence="6">
    <location>
        <begin position="82"/>
        <end position="460"/>
    </location>
</feature>
<keyword evidence="3" id="KW-0813">Transport</keyword>
<gene>
    <name evidence="7" type="ORF">GCL57_01005</name>
</gene>
<evidence type="ECO:0000256" key="4">
    <source>
        <dbReference type="ARBA" id="ARBA00022729"/>
    </source>
</evidence>
<dbReference type="Gene3D" id="3.10.105.10">
    <property type="entry name" value="Dipeptide-binding Protein, Domain 3"/>
    <property type="match status" value="1"/>
</dbReference>
<name>A0A833JEN9_9BACT</name>
<dbReference type="Pfam" id="PF00496">
    <property type="entry name" value="SBP_bac_5"/>
    <property type="match status" value="1"/>
</dbReference>
<evidence type="ECO:0000259" key="6">
    <source>
        <dbReference type="Pfam" id="PF00496"/>
    </source>
</evidence>
<dbReference type="Proteomes" id="UP000442694">
    <property type="component" value="Unassembled WGS sequence"/>
</dbReference>
<comment type="subcellular location">
    <subcellularLocation>
        <location evidence="1">Cell envelope</location>
    </subcellularLocation>
</comment>
<comment type="similarity">
    <text evidence="2">Belongs to the bacterial solute-binding protein 5 family.</text>
</comment>
<evidence type="ECO:0000256" key="2">
    <source>
        <dbReference type="ARBA" id="ARBA00005695"/>
    </source>
</evidence>
<comment type="caution">
    <text evidence="7">The sequence shown here is derived from an EMBL/GenBank/DDBJ whole genome shotgun (WGS) entry which is preliminary data.</text>
</comment>
<keyword evidence="8" id="KW-1185">Reference proteome</keyword>
<dbReference type="CDD" id="cd08504">
    <property type="entry name" value="PBP2_OppA"/>
    <property type="match status" value="1"/>
</dbReference>
<evidence type="ECO:0000256" key="3">
    <source>
        <dbReference type="ARBA" id="ARBA00022448"/>
    </source>
</evidence>
<dbReference type="SUPFAM" id="SSF53850">
    <property type="entry name" value="Periplasmic binding protein-like II"/>
    <property type="match status" value="1"/>
</dbReference>
<dbReference type="GO" id="GO:0015833">
    <property type="term" value="P:peptide transport"/>
    <property type="evidence" value="ECO:0007669"/>
    <property type="project" value="TreeGrafter"/>
</dbReference>
<accession>A0A833JEN9</accession>
<dbReference type="FunFam" id="3.90.76.10:FF:000001">
    <property type="entry name" value="Oligopeptide ABC transporter substrate-binding protein"/>
    <property type="match status" value="1"/>
</dbReference>
<dbReference type="RefSeq" id="WP_152211394.1">
    <property type="nucleotide sequence ID" value="NZ_WFLN01000004.1"/>
</dbReference>
<proteinExistence type="inferred from homology"/>
<dbReference type="PANTHER" id="PTHR30290:SF10">
    <property type="entry name" value="PERIPLASMIC OLIGOPEPTIDE-BINDING PROTEIN-RELATED"/>
    <property type="match status" value="1"/>
</dbReference>
<evidence type="ECO:0000313" key="8">
    <source>
        <dbReference type="Proteomes" id="UP000442694"/>
    </source>
</evidence>
<dbReference type="InterPro" id="IPR000914">
    <property type="entry name" value="SBP_5_dom"/>
</dbReference>
<sequence>MVVSKNKLISSSILAALLFSSYSYAADVPKNVVLAKKQIFNKGNGAELPTLDPQKVEDKQGNNIAIDLFEGLVRDDNEGIVRPAGAHKWEITPDGLTYTFHLRKNAKWSNGDTVTAHDYVYGIQRLSDPKVASTYAFLTIALKNGEEVNEGRIPVSSLGVKALDDYTLQIQLARKNPAILDTLVMRNFSPINKKVMEKYGEQYFQPGKLVTNGAYMLTYWRVGDKLTMVKNPHYWNANKTVIEEVNYFPIQNVNTEEQMYLSGQLDMTNDISTDQFDKLKKKLGSEVRSDAFLASYFFSFNNQVEPFKDNLKLREALNLVIDRNVITQKVTRRGEISSNDIAAQGVKNYNLNVYSWSNLSMQERIKTAKKLYAEAGYSEKNPLTLKILYSTNENFKKLVLTVASMWKDHLGVKVELENQEWKVFLKTRQKGDFQVAFDRWNADYNDINTFADLLRSDNIQNNAKYRSEIFDKMLKKADYEMNVEKRKKYFEEALSYAMNEYPIVPLYTAVSVHLVKKYVGGYTGKNPLDNTSSFDLYMIEPSKVLKN</sequence>